<dbReference type="EMBL" id="WFKQ01000003">
    <property type="protein sequence ID" value="MUG32097.1"/>
    <property type="molecule type" value="Genomic_DNA"/>
</dbReference>
<accession>A0A844M0R4</accession>
<gene>
    <name evidence="1" type="ORF">GB996_04735</name>
</gene>
<reference evidence="1 2" key="1">
    <citation type="journal article" date="2019" name="PLoS ONE">
        <title>Pup mortality in New Zealand sea lions (Phocarctos hookeri) at Enderby Island, Auckland Islands, 2013-18.</title>
        <authorList>
            <person name="Michael S.A."/>
            <person name="Hayman D.T.S."/>
            <person name="Gray R."/>
            <person name="Zhang J."/>
            <person name="Rogers L."/>
            <person name="Roe W.D."/>
        </authorList>
    </citation>
    <scope>NUCLEOTIDE SEQUENCE [LARGE SCALE GENOMIC DNA]</scope>
    <source>
        <strain evidence="1 2">SM868</strain>
    </source>
</reference>
<name>A0A844M0R4_9GAMM</name>
<dbReference type="RefSeq" id="WP_110816722.1">
    <property type="nucleotide sequence ID" value="NZ_WFKQ01000003.1"/>
</dbReference>
<sequence>MESLSFIPLTVASVLSSFTGTNGTVEEAVISTHTSPEIAGLWELDLQATPDFADTKDSAVKAGQSKEMQDLLAAIKESSRASQAADDALAKAQSQAAAAGDVQARQDLLAKDSCRERYNFGADSALITTSGAEWTYGKYVYQHQEEGLPIIAITTTYDNNEPDCSGRQVDQKGEAIIAFVDYQPEQSKMRWCIDKDGDNCFMTFHQLRP</sequence>
<dbReference type="OrthoDB" id="6656750at2"/>
<comment type="caution">
    <text evidence="1">The sequence shown here is derived from an EMBL/GenBank/DDBJ whole genome shotgun (WGS) entry which is preliminary data.</text>
</comment>
<keyword evidence="2" id="KW-1185">Reference proteome</keyword>
<protein>
    <submittedName>
        <fullName evidence="1">Uncharacterized protein</fullName>
    </submittedName>
</protein>
<organism evidence="1 2">
    <name type="scientific">Psychrobacter sanguinis</name>
    <dbReference type="NCBI Taxonomy" id="861445"/>
    <lineage>
        <taxon>Bacteria</taxon>
        <taxon>Pseudomonadati</taxon>
        <taxon>Pseudomonadota</taxon>
        <taxon>Gammaproteobacteria</taxon>
        <taxon>Moraxellales</taxon>
        <taxon>Moraxellaceae</taxon>
        <taxon>Psychrobacter</taxon>
    </lineage>
</organism>
<dbReference type="Proteomes" id="UP000442109">
    <property type="component" value="Unassembled WGS sequence"/>
</dbReference>
<dbReference type="AlphaFoldDB" id="A0A844M0R4"/>
<evidence type="ECO:0000313" key="2">
    <source>
        <dbReference type="Proteomes" id="UP000442109"/>
    </source>
</evidence>
<evidence type="ECO:0000313" key="1">
    <source>
        <dbReference type="EMBL" id="MUG32097.1"/>
    </source>
</evidence>
<proteinExistence type="predicted"/>